<reference evidence="2" key="1">
    <citation type="submission" date="2018-04" db="EMBL/GenBank/DDBJ databases">
        <title>Whole genome sequencing of Hypsizygus marmoreus.</title>
        <authorList>
            <person name="Choi I.-G."/>
            <person name="Min B."/>
            <person name="Kim J.-G."/>
            <person name="Kim S."/>
            <person name="Oh Y.-L."/>
            <person name="Kong W.-S."/>
            <person name="Park H."/>
            <person name="Jeong J."/>
            <person name="Song E.-S."/>
        </authorList>
    </citation>
    <scope>NUCLEOTIDE SEQUENCE [LARGE SCALE GENOMIC DNA]</scope>
    <source>
        <strain evidence="2">51987-8</strain>
    </source>
</reference>
<accession>A0A369K3W6</accession>
<name>A0A369K3W6_HYPMA</name>
<comment type="caution">
    <text evidence="2">The sequence shown here is derived from an EMBL/GenBank/DDBJ whole genome shotgun (WGS) entry which is preliminary data.</text>
</comment>
<keyword evidence="1" id="KW-0812">Transmembrane</keyword>
<evidence type="ECO:0000313" key="3">
    <source>
        <dbReference type="Proteomes" id="UP000076154"/>
    </source>
</evidence>
<dbReference type="Proteomes" id="UP000076154">
    <property type="component" value="Unassembled WGS sequence"/>
</dbReference>
<dbReference type="InParanoid" id="A0A369K3W6"/>
<sequence length="113" mass="13068">MNQFEAFDQETLFLILSIPDILWILGTLPNWLDKQKKGPFEINSLQIRLPVFSYIATDIRPADKPFIVIILHTSSLQFDRSTSGRQDGRVNAPIHTVLFPGLYKYSRQSNYLQ</sequence>
<keyword evidence="3" id="KW-1185">Reference proteome</keyword>
<dbReference type="EMBL" id="LUEZ02000017">
    <property type="protein sequence ID" value="RDB27335.1"/>
    <property type="molecule type" value="Genomic_DNA"/>
</dbReference>
<proteinExistence type="predicted"/>
<keyword evidence="1" id="KW-0472">Membrane</keyword>
<keyword evidence="1" id="KW-1133">Transmembrane helix</keyword>
<dbReference type="AlphaFoldDB" id="A0A369K3W6"/>
<feature type="transmembrane region" description="Helical" evidence="1">
    <location>
        <begin position="12"/>
        <end position="32"/>
    </location>
</feature>
<organism evidence="2 3">
    <name type="scientific">Hypsizygus marmoreus</name>
    <name type="common">White beech mushroom</name>
    <name type="synonym">Agaricus marmoreus</name>
    <dbReference type="NCBI Taxonomy" id="39966"/>
    <lineage>
        <taxon>Eukaryota</taxon>
        <taxon>Fungi</taxon>
        <taxon>Dikarya</taxon>
        <taxon>Basidiomycota</taxon>
        <taxon>Agaricomycotina</taxon>
        <taxon>Agaricomycetes</taxon>
        <taxon>Agaricomycetidae</taxon>
        <taxon>Agaricales</taxon>
        <taxon>Tricholomatineae</taxon>
        <taxon>Lyophyllaceae</taxon>
        <taxon>Hypsizygus</taxon>
    </lineage>
</organism>
<gene>
    <name evidence="2" type="ORF">Hypma_004447</name>
</gene>
<protein>
    <submittedName>
        <fullName evidence="2">Uncharacterized protein</fullName>
    </submittedName>
</protein>
<evidence type="ECO:0000256" key="1">
    <source>
        <dbReference type="SAM" id="Phobius"/>
    </source>
</evidence>
<evidence type="ECO:0000313" key="2">
    <source>
        <dbReference type="EMBL" id="RDB27335.1"/>
    </source>
</evidence>